<evidence type="ECO:0000313" key="3">
    <source>
        <dbReference type="Proteomes" id="UP000230750"/>
    </source>
</evidence>
<dbReference type="InterPro" id="IPR019393">
    <property type="entry name" value="WASH_strumpellin"/>
</dbReference>
<comment type="similarity">
    <text evidence="1">Belongs to the strumpellin family.</text>
</comment>
<dbReference type="OrthoDB" id="565118at2759"/>
<keyword evidence="3" id="KW-1185">Reference proteome</keyword>
<dbReference type="EMBL" id="MRZV01000412">
    <property type="protein sequence ID" value="PIK50592.1"/>
    <property type="molecule type" value="Genomic_DNA"/>
</dbReference>
<gene>
    <name evidence="2" type="ORF">BSL78_12519</name>
</gene>
<organism evidence="2 3">
    <name type="scientific">Stichopus japonicus</name>
    <name type="common">Sea cucumber</name>
    <dbReference type="NCBI Taxonomy" id="307972"/>
    <lineage>
        <taxon>Eukaryota</taxon>
        <taxon>Metazoa</taxon>
        <taxon>Echinodermata</taxon>
        <taxon>Eleutherozoa</taxon>
        <taxon>Echinozoa</taxon>
        <taxon>Holothuroidea</taxon>
        <taxon>Aspidochirotacea</taxon>
        <taxon>Aspidochirotida</taxon>
        <taxon>Stichopodidae</taxon>
        <taxon>Apostichopus</taxon>
    </lineage>
</organism>
<evidence type="ECO:0000313" key="2">
    <source>
        <dbReference type="EMBL" id="PIK50592.1"/>
    </source>
</evidence>
<dbReference type="Pfam" id="PF10266">
    <property type="entry name" value="Strumpellin"/>
    <property type="match status" value="1"/>
</dbReference>
<dbReference type="PANTHER" id="PTHR15691:SF6">
    <property type="entry name" value="WASH COMPLEX SUBUNIT 5"/>
    <property type="match status" value="1"/>
</dbReference>
<reference evidence="2 3" key="1">
    <citation type="journal article" date="2017" name="PLoS Biol.">
        <title>The sea cucumber genome provides insights into morphological evolution and visceral regeneration.</title>
        <authorList>
            <person name="Zhang X."/>
            <person name="Sun L."/>
            <person name="Yuan J."/>
            <person name="Sun Y."/>
            <person name="Gao Y."/>
            <person name="Zhang L."/>
            <person name="Li S."/>
            <person name="Dai H."/>
            <person name="Hamel J.F."/>
            <person name="Liu C."/>
            <person name="Yu Y."/>
            <person name="Liu S."/>
            <person name="Lin W."/>
            <person name="Guo K."/>
            <person name="Jin S."/>
            <person name="Xu P."/>
            <person name="Storey K.B."/>
            <person name="Huan P."/>
            <person name="Zhang T."/>
            <person name="Zhou Y."/>
            <person name="Zhang J."/>
            <person name="Lin C."/>
            <person name="Li X."/>
            <person name="Xing L."/>
            <person name="Huo D."/>
            <person name="Sun M."/>
            <person name="Wang L."/>
            <person name="Mercier A."/>
            <person name="Li F."/>
            <person name="Yang H."/>
            <person name="Xiang J."/>
        </authorList>
    </citation>
    <scope>NUCLEOTIDE SEQUENCE [LARGE SCALE GENOMIC DNA]</scope>
    <source>
        <strain evidence="2">Shaxun</strain>
        <tissue evidence="2">Muscle</tissue>
    </source>
</reference>
<dbReference type="Proteomes" id="UP000230750">
    <property type="component" value="Unassembled WGS sequence"/>
</dbReference>
<dbReference type="GO" id="GO:0071203">
    <property type="term" value="C:WASH complex"/>
    <property type="evidence" value="ECO:0007669"/>
    <property type="project" value="InterPro"/>
</dbReference>
<proteinExistence type="inferred from homology"/>
<sequence>MADFLADNNLCGQTVLKLVSRGNAIIAELLRLADFVPPVFRLETKHDQMKYADILFDLTISKDLNTMTIKLIPDLQDLDEAFRENHMDILRRFYLAFESIHKYISDLNRFLEDLDEGVFIQQNS</sequence>
<comment type="caution">
    <text evidence="2">The sequence shown here is derived from an EMBL/GenBank/DDBJ whole genome shotgun (WGS) entry which is preliminary data.</text>
</comment>
<accession>A0A2G8KRG8</accession>
<protein>
    <submittedName>
        <fullName evidence="2">Putative WASH complex subunit strumpellin</fullName>
    </submittedName>
</protein>
<evidence type="ECO:0000256" key="1">
    <source>
        <dbReference type="ARBA" id="ARBA00006224"/>
    </source>
</evidence>
<dbReference type="GO" id="GO:0030041">
    <property type="term" value="P:actin filament polymerization"/>
    <property type="evidence" value="ECO:0007669"/>
    <property type="project" value="TreeGrafter"/>
</dbReference>
<dbReference type="AlphaFoldDB" id="A0A2G8KRG8"/>
<name>A0A2G8KRG8_STIJA</name>
<dbReference type="GO" id="GO:0007032">
    <property type="term" value="P:endosome organization"/>
    <property type="evidence" value="ECO:0007669"/>
    <property type="project" value="TreeGrafter"/>
</dbReference>
<dbReference type="GO" id="GO:0051125">
    <property type="term" value="P:regulation of actin nucleation"/>
    <property type="evidence" value="ECO:0007669"/>
    <property type="project" value="TreeGrafter"/>
</dbReference>
<dbReference type="GO" id="GO:0140285">
    <property type="term" value="P:endosome fission"/>
    <property type="evidence" value="ECO:0007669"/>
    <property type="project" value="TreeGrafter"/>
</dbReference>
<dbReference type="PANTHER" id="PTHR15691">
    <property type="entry name" value="WASH COMPLEX SUBUNIT 5"/>
    <property type="match status" value="1"/>
</dbReference>
<dbReference type="GO" id="GO:0005768">
    <property type="term" value="C:endosome"/>
    <property type="evidence" value="ECO:0007669"/>
    <property type="project" value="TreeGrafter"/>
</dbReference>
<dbReference type="STRING" id="307972.A0A2G8KRG8"/>